<evidence type="ECO:0000313" key="1">
    <source>
        <dbReference type="EMBL" id="CAL2083513.1"/>
    </source>
</evidence>
<evidence type="ECO:0008006" key="3">
    <source>
        <dbReference type="Google" id="ProtNLM"/>
    </source>
</evidence>
<organism evidence="1 2">
    <name type="scientific">Tenacibaculum dicentrarchi</name>
    <dbReference type="NCBI Taxonomy" id="669041"/>
    <lineage>
        <taxon>Bacteria</taxon>
        <taxon>Pseudomonadati</taxon>
        <taxon>Bacteroidota</taxon>
        <taxon>Flavobacteriia</taxon>
        <taxon>Flavobacteriales</taxon>
        <taxon>Flavobacteriaceae</taxon>
        <taxon>Tenacibaculum</taxon>
    </lineage>
</organism>
<evidence type="ECO:0000313" key="2">
    <source>
        <dbReference type="Proteomes" id="UP001497514"/>
    </source>
</evidence>
<sequence>MKSLFLGLTFLLASFSGTTDVKESATTEEFVCGNWVEVNVECDNNFSLCTDDQTFKQVLEDAWYFSNGRC</sequence>
<dbReference type="Proteomes" id="UP001497514">
    <property type="component" value="Chromosome"/>
</dbReference>
<reference evidence="1 2" key="1">
    <citation type="submission" date="2024-05" db="EMBL/GenBank/DDBJ databases">
        <authorList>
            <person name="Duchaud E."/>
        </authorList>
    </citation>
    <scope>NUCLEOTIDE SEQUENCE [LARGE SCALE GENOMIC DNA]</scope>
    <source>
        <strain evidence="1">Ena-SAMPLE-TAB-13-05-2024-13:56:06:370-140309</strain>
    </source>
</reference>
<name>A0ABM9NY02_9FLAO</name>
<gene>
    <name evidence="1" type="ORF">TD3509T_1549</name>
</gene>
<proteinExistence type="predicted"/>
<dbReference type="RefSeq" id="WP_101902281.1">
    <property type="nucleotide sequence ID" value="NZ_OZ038524.1"/>
</dbReference>
<protein>
    <recommendedName>
        <fullName evidence="3">Kazal-like domain-containing protein</fullName>
    </recommendedName>
</protein>
<keyword evidence="2" id="KW-1185">Reference proteome</keyword>
<dbReference type="EMBL" id="OZ038524">
    <property type="protein sequence ID" value="CAL2083513.1"/>
    <property type="molecule type" value="Genomic_DNA"/>
</dbReference>
<accession>A0ABM9NY02</accession>